<dbReference type="AlphaFoldDB" id="G2J838"/>
<dbReference type="Gene3D" id="1.10.3290.10">
    <property type="entry name" value="Fido-like domain"/>
    <property type="match status" value="1"/>
</dbReference>
<organism evidence="1 2">
    <name type="scientific">Candidatus Glomeribacter gigasporarum BEG34</name>
    <dbReference type="NCBI Taxonomy" id="1070319"/>
    <lineage>
        <taxon>Bacteria</taxon>
        <taxon>Pseudomonadati</taxon>
        <taxon>Pseudomonadota</taxon>
        <taxon>Betaproteobacteria</taxon>
        <taxon>Burkholderiales</taxon>
        <taxon>Burkholderiaceae</taxon>
        <taxon>Candidatus Glomeribacter</taxon>
    </lineage>
</organism>
<gene>
    <name evidence="1" type="ORF">CAGGBEG34_190106</name>
</gene>
<evidence type="ECO:0000313" key="1">
    <source>
        <dbReference type="EMBL" id="CCD28935.1"/>
    </source>
</evidence>
<accession>G2J838</accession>
<dbReference type="Proteomes" id="UP000054051">
    <property type="component" value="Unassembled WGS sequence"/>
</dbReference>
<proteinExistence type="predicted"/>
<dbReference type="eggNOG" id="ENOG502ZFFD">
    <property type="taxonomic scope" value="Bacteria"/>
</dbReference>
<dbReference type="STRING" id="1070319.CAGGBEG34_190106"/>
<reference evidence="1 2" key="1">
    <citation type="submission" date="2011-08" db="EMBL/GenBank/DDBJ databases">
        <title>The genome of the obligate endobacterium of an arbuscular mycorrhizal fungus reveals an interphylum network of nutritional interactions.</title>
        <authorList>
            <person name="Ghignone S."/>
            <person name="Salvioli A."/>
            <person name="Anca I."/>
            <person name="Lumini E."/>
            <person name="Ortu G."/>
            <person name="Petiti L."/>
            <person name="Cruveiller S."/>
            <person name="Bianciotto V."/>
            <person name="Piffanelli P."/>
            <person name="Lanfranco L."/>
            <person name="Bonfante P."/>
        </authorList>
    </citation>
    <scope>NUCLEOTIDE SEQUENCE [LARGE SCALE GENOMIC DNA]</scope>
    <source>
        <strain evidence="1 2">BEG34</strain>
    </source>
</reference>
<keyword evidence="2" id="KW-1185">Reference proteome</keyword>
<dbReference type="InterPro" id="IPR036597">
    <property type="entry name" value="Fido-like_dom_sf"/>
</dbReference>
<sequence>MEYNPAFAAQRAILSETDKRALHALSQAYTLNRFRADARNYEEMRVDFVYTSARIEGNTYDRIDTDNLLRIGITAGGKRYSDAVMLINLRDGFVWRGRARPRQSDKCVRRRG</sequence>
<dbReference type="EMBL" id="CAFB01000035">
    <property type="protein sequence ID" value="CCD28935.1"/>
    <property type="molecule type" value="Genomic_DNA"/>
</dbReference>
<evidence type="ECO:0000313" key="2">
    <source>
        <dbReference type="Proteomes" id="UP000054051"/>
    </source>
</evidence>
<protein>
    <submittedName>
        <fullName evidence="1">Putative Tou1</fullName>
    </submittedName>
</protein>
<name>G2J838_9BURK</name>
<comment type="caution">
    <text evidence="1">The sequence shown here is derived from an EMBL/GenBank/DDBJ whole genome shotgun (WGS) entry which is preliminary data.</text>
</comment>